<feature type="compositionally biased region" description="Polar residues" evidence="1">
    <location>
        <begin position="56"/>
        <end position="65"/>
    </location>
</feature>
<evidence type="ECO:0000313" key="2">
    <source>
        <dbReference type="EMBL" id="KAJ2740361.1"/>
    </source>
</evidence>
<protein>
    <submittedName>
        <fullName evidence="2">Uncharacterized protein</fullName>
    </submittedName>
</protein>
<evidence type="ECO:0000313" key="3">
    <source>
        <dbReference type="Proteomes" id="UP001140011"/>
    </source>
</evidence>
<organism evidence="2 3">
    <name type="scientific">Coemansia pectinata</name>
    <dbReference type="NCBI Taxonomy" id="1052879"/>
    <lineage>
        <taxon>Eukaryota</taxon>
        <taxon>Fungi</taxon>
        <taxon>Fungi incertae sedis</taxon>
        <taxon>Zoopagomycota</taxon>
        <taxon>Kickxellomycotina</taxon>
        <taxon>Kickxellomycetes</taxon>
        <taxon>Kickxellales</taxon>
        <taxon>Kickxellaceae</taxon>
        <taxon>Coemansia</taxon>
    </lineage>
</organism>
<keyword evidence="3" id="KW-1185">Reference proteome</keyword>
<dbReference type="EMBL" id="JANBUH010002244">
    <property type="protein sequence ID" value="KAJ2740361.1"/>
    <property type="molecule type" value="Genomic_DNA"/>
</dbReference>
<dbReference type="Proteomes" id="UP001140011">
    <property type="component" value="Unassembled WGS sequence"/>
</dbReference>
<name>A0A9W8GPF1_9FUNG</name>
<evidence type="ECO:0000256" key="1">
    <source>
        <dbReference type="SAM" id="MobiDB-lite"/>
    </source>
</evidence>
<proteinExistence type="predicted"/>
<reference evidence="2" key="1">
    <citation type="submission" date="2022-07" db="EMBL/GenBank/DDBJ databases">
        <title>Phylogenomic reconstructions and comparative analyses of Kickxellomycotina fungi.</title>
        <authorList>
            <person name="Reynolds N.K."/>
            <person name="Stajich J.E."/>
            <person name="Barry K."/>
            <person name="Grigoriev I.V."/>
            <person name="Crous P."/>
            <person name="Smith M.E."/>
        </authorList>
    </citation>
    <scope>NUCLEOTIDE SEQUENCE</scope>
    <source>
        <strain evidence="2">BCRC 34297</strain>
    </source>
</reference>
<sequence length="71" mass="8065">DINEDFEIVIVHDENIDDLVAKAKSNGFDKANNPNWLGDYMDVERMSEHLEPEQLQDCNDNTSLSAPRKCG</sequence>
<accession>A0A9W8GPF1</accession>
<feature type="non-terminal residue" evidence="2">
    <location>
        <position position="71"/>
    </location>
</feature>
<dbReference type="AlphaFoldDB" id="A0A9W8GPF1"/>
<feature type="non-terminal residue" evidence="2">
    <location>
        <position position="1"/>
    </location>
</feature>
<gene>
    <name evidence="2" type="ORF">GGI19_007139</name>
</gene>
<feature type="region of interest" description="Disordered" evidence="1">
    <location>
        <begin position="51"/>
        <end position="71"/>
    </location>
</feature>
<comment type="caution">
    <text evidence="2">The sequence shown here is derived from an EMBL/GenBank/DDBJ whole genome shotgun (WGS) entry which is preliminary data.</text>
</comment>